<dbReference type="SUPFAM" id="SSF46589">
    <property type="entry name" value="tRNA-binding arm"/>
    <property type="match status" value="1"/>
</dbReference>
<organism evidence="15 16">
    <name type="scientific">Thiothrix eikelboomii</name>
    <dbReference type="NCBI Taxonomy" id="92487"/>
    <lineage>
        <taxon>Bacteria</taxon>
        <taxon>Pseudomonadati</taxon>
        <taxon>Pseudomonadota</taxon>
        <taxon>Gammaproteobacteria</taxon>
        <taxon>Thiotrichales</taxon>
        <taxon>Thiotrichaceae</taxon>
        <taxon>Thiothrix</taxon>
    </lineage>
</organism>
<dbReference type="InterPro" id="IPR022911">
    <property type="entry name" value="Phe_tRNA_ligase_alpha1_bac"/>
</dbReference>
<evidence type="ECO:0000313" key="15">
    <source>
        <dbReference type="EMBL" id="SKA80976.1"/>
    </source>
</evidence>
<reference evidence="15 16" key="1">
    <citation type="submission" date="2017-02" db="EMBL/GenBank/DDBJ databases">
        <authorList>
            <person name="Peterson S.W."/>
        </authorList>
    </citation>
    <scope>NUCLEOTIDE SEQUENCE [LARGE SCALE GENOMIC DNA]</scope>
    <source>
        <strain evidence="15 16">ATCC 49788</strain>
    </source>
</reference>
<evidence type="ECO:0000256" key="9">
    <source>
        <dbReference type="ARBA" id="ARBA00022842"/>
    </source>
</evidence>
<dbReference type="GO" id="GO:0005737">
    <property type="term" value="C:cytoplasm"/>
    <property type="evidence" value="ECO:0007669"/>
    <property type="project" value="UniProtKB-SubCell"/>
</dbReference>
<keyword evidence="4 13" id="KW-0963">Cytoplasm</keyword>
<dbReference type="GO" id="GO:0006432">
    <property type="term" value="P:phenylalanyl-tRNA aminoacylation"/>
    <property type="evidence" value="ECO:0007669"/>
    <property type="project" value="UniProtKB-UniRule"/>
</dbReference>
<dbReference type="Pfam" id="PF01409">
    <property type="entry name" value="tRNA-synt_2d"/>
    <property type="match status" value="1"/>
</dbReference>
<evidence type="ECO:0000256" key="2">
    <source>
        <dbReference type="ARBA" id="ARBA00010207"/>
    </source>
</evidence>
<dbReference type="STRING" id="92487.SAMN02745130_02147"/>
<evidence type="ECO:0000256" key="12">
    <source>
        <dbReference type="ARBA" id="ARBA00049255"/>
    </source>
</evidence>
<keyword evidence="7 13" id="KW-0547">Nucleotide-binding</keyword>
<evidence type="ECO:0000256" key="3">
    <source>
        <dbReference type="ARBA" id="ARBA00011209"/>
    </source>
</evidence>
<keyword evidence="10 13" id="KW-0648">Protein biosynthesis</keyword>
<dbReference type="InterPro" id="IPR045864">
    <property type="entry name" value="aa-tRNA-synth_II/BPL/LPL"/>
</dbReference>
<dbReference type="PROSITE" id="PS50862">
    <property type="entry name" value="AA_TRNA_LIGASE_II"/>
    <property type="match status" value="1"/>
</dbReference>
<dbReference type="EMBL" id="FUYB01000009">
    <property type="protein sequence ID" value="SKA80976.1"/>
    <property type="molecule type" value="Genomic_DNA"/>
</dbReference>
<dbReference type="RefSeq" id="WP_078922608.1">
    <property type="nucleotide sequence ID" value="NZ_FUYB01000009.1"/>
</dbReference>
<keyword evidence="9 13" id="KW-0460">Magnesium</keyword>
<evidence type="ECO:0000256" key="10">
    <source>
        <dbReference type="ARBA" id="ARBA00022917"/>
    </source>
</evidence>
<dbReference type="Proteomes" id="UP000190460">
    <property type="component" value="Unassembled WGS sequence"/>
</dbReference>
<dbReference type="InterPro" id="IPR002319">
    <property type="entry name" value="Phenylalanyl-tRNA_Synthase"/>
</dbReference>
<evidence type="ECO:0000256" key="5">
    <source>
        <dbReference type="ARBA" id="ARBA00022598"/>
    </source>
</evidence>
<dbReference type="Pfam" id="PF02912">
    <property type="entry name" value="Phe_tRNA-synt_N"/>
    <property type="match status" value="1"/>
</dbReference>
<dbReference type="SUPFAM" id="SSF55681">
    <property type="entry name" value="Class II aaRS and biotin synthetases"/>
    <property type="match status" value="1"/>
</dbReference>
<dbReference type="InterPro" id="IPR004529">
    <property type="entry name" value="Phe-tRNA-synth_IIc_asu"/>
</dbReference>
<keyword evidence="6 13" id="KW-0479">Metal-binding</keyword>
<sequence>MQSLLELMGTAHEQISSASNLASLDQIRVQYLGKTGLITEQLKQLGQLPPEERKAVGQEINLAKQALASAIDLRRDSLQAEALTMRLEAESVDVTLPGRRMDTGGLHPVTLTIQRMQAIFAQLGFALAEGPQIEDDFHNFTALNVPANHPARAMQDTFYLENFGTEEPLLLRTHTSSVQIRYMEAQQPPIRIIAPGRVYRCDSDMTHSPMFHQVEGLMVDKDITFADLKGILDEFFRAFFEDDGIKMRFRASFFPFTEPSAETDITCVHCHGAGCRVCKNTGWLEVMGCGMVHPNVLKHVGIDSEQYTGFAFGMGVERLAMLRYQINDLRVLFENDVRFLRQFH</sequence>
<dbReference type="GO" id="GO:0000049">
    <property type="term" value="F:tRNA binding"/>
    <property type="evidence" value="ECO:0007669"/>
    <property type="project" value="InterPro"/>
</dbReference>
<dbReference type="AlphaFoldDB" id="A0A1T4WUH2"/>
<name>A0A1T4WUH2_9GAMM</name>
<dbReference type="InterPro" id="IPR010978">
    <property type="entry name" value="tRNA-bd_arm"/>
</dbReference>
<evidence type="ECO:0000256" key="4">
    <source>
        <dbReference type="ARBA" id="ARBA00022490"/>
    </source>
</evidence>
<dbReference type="InterPro" id="IPR006195">
    <property type="entry name" value="aa-tRNA-synth_II"/>
</dbReference>
<dbReference type="GO" id="GO:0005524">
    <property type="term" value="F:ATP binding"/>
    <property type="evidence" value="ECO:0007669"/>
    <property type="project" value="UniProtKB-UniRule"/>
</dbReference>
<proteinExistence type="inferred from homology"/>
<dbReference type="FunFam" id="3.30.930.10:FF:000003">
    <property type="entry name" value="Phenylalanine--tRNA ligase alpha subunit"/>
    <property type="match status" value="1"/>
</dbReference>
<feature type="domain" description="Aminoacyl-transfer RNA synthetases class-II family profile" evidence="14">
    <location>
        <begin position="119"/>
        <end position="342"/>
    </location>
</feature>
<accession>A0A1T4WUH2</accession>
<evidence type="ECO:0000256" key="7">
    <source>
        <dbReference type="ARBA" id="ARBA00022741"/>
    </source>
</evidence>
<evidence type="ECO:0000256" key="1">
    <source>
        <dbReference type="ARBA" id="ARBA00004496"/>
    </source>
</evidence>
<dbReference type="InterPro" id="IPR004188">
    <property type="entry name" value="Phe-tRNA_ligase_II_N"/>
</dbReference>
<protein>
    <recommendedName>
        <fullName evidence="13">Phenylalanine--tRNA ligase alpha subunit</fullName>
        <ecNumber evidence="13">6.1.1.20</ecNumber>
    </recommendedName>
    <alternativeName>
        <fullName evidence="13">Phenylalanyl-tRNA synthetase alpha subunit</fullName>
        <shortName evidence="13">PheRS</shortName>
    </alternativeName>
</protein>
<dbReference type="EC" id="6.1.1.20" evidence="13"/>
<dbReference type="OrthoDB" id="9800719at2"/>
<comment type="cofactor">
    <cofactor evidence="13">
        <name>Mg(2+)</name>
        <dbReference type="ChEBI" id="CHEBI:18420"/>
    </cofactor>
    <text evidence="13">Binds 2 magnesium ions per tetramer.</text>
</comment>
<dbReference type="GO" id="GO:0004826">
    <property type="term" value="F:phenylalanine-tRNA ligase activity"/>
    <property type="evidence" value="ECO:0007669"/>
    <property type="project" value="UniProtKB-UniRule"/>
</dbReference>
<dbReference type="PANTHER" id="PTHR11538:SF41">
    <property type="entry name" value="PHENYLALANINE--TRNA LIGASE, MITOCHONDRIAL"/>
    <property type="match status" value="1"/>
</dbReference>
<evidence type="ECO:0000313" key="16">
    <source>
        <dbReference type="Proteomes" id="UP000190460"/>
    </source>
</evidence>
<comment type="subcellular location">
    <subcellularLocation>
        <location evidence="1 13">Cytoplasm</location>
    </subcellularLocation>
</comment>
<dbReference type="GO" id="GO:0000287">
    <property type="term" value="F:magnesium ion binding"/>
    <property type="evidence" value="ECO:0007669"/>
    <property type="project" value="UniProtKB-UniRule"/>
</dbReference>
<keyword evidence="8 13" id="KW-0067">ATP-binding</keyword>
<feature type="binding site" evidence="13">
    <location>
        <position position="258"/>
    </location>
    <ligand>
        <name>Mg(2+)</name>
        <dbReference type="ChEBI" id="CHEBI:18420"/>
        <note>shared with beta subunit</note>
    </ligand>
</feature>
<keyword evidence="5 13" id="KW-0436">Ligase</keyword>
<evidence type="ECO:0000256" key="11">
    <source>
        <dbReference type="ARBA" id="ARBA00023146"/>
    </source>
</evidence>
<comment type="catalytic activity">
    <reaction evidence="12 13">
        <text>tRNA(Phe) + L-phenylalanine + ATP = L-phenylalanyl-tRNA(Phe) + AMP + diphosphate + H(+)</text>
        <dbReference type="Rhea" id="RHEA:19413"/>
        <dbReference type="Rhea" id="RHEA-COMP:9668"/>
        <dbReference type="Rhea" id="RHEA-COMP:9699"/>
        <dbReference type="ChEBI" id="CHEBI:15378"/>
        <dbReference type="ChEBI" id="CHEBI:30616"/>
        <dbReference type="ChEBI" id="CHEBI:33019"/>
        <dbReference type="ChEBI" id="CHEBI:58095"/>
        <dbReference type="ChEBI" id="CHEBI:78442"/>
        <dbReference type="ChEBI" id="CHEBI:78531"/>
        <dbReference type="ChEBI" id="CHEBI:456215"/>
        <dbReference type="EC" id="6.1.1.20"/>
    </reaction>
</comment>
<comment type="subunit">
    <text evidence="3 13">Tetramer of two alpha and two beta subunits.</text>
</comment>
<comment type="similarity">
    <text evidence="2 13">Belongs to the class-II aminoacyl-tRNA synthetase family. Phe-tRNA synthetase alpha subunit type 1 subfamily.</text>
</comment>
<dbReference type="HAMAP" id="MF_00281">
    <property type="entry name" value="Phe_tRNA_synth_alpha1"/>
    <property type="match status" value="1"/>
</dbReference>
<evidence type="ECO:0000256" key="8">
    <source>
        <dbReference type="ARBA" id="ARBA00022840"/>
    </source>
</evidence>
<evidence type="ECO:0000259" key="14">
    <source>
        <dbReference type="PROSITE" id="PS50862"/>
    </source>
</evidence>
<evidence type="ECO:0000256" key="6">
    <source>
        <dbReference type="ARBA" id="ARBA00022723"/>
    </source>
</evidence>
<dbReference type="NCBIfam" id="TIGR00468">
    <property type="entry name" value="pheS"/>
    <property type="match status" value="1"/>
</dbReference>
<dbReference type="Gene3D" id="3.30.930.10">
    <property type="entry name" value="Bira Bifunctional Protein, Domain 2"/>
    <property type="match status" value="1"/>
</dbReference>
<dbReference type="CDD" id="cd00496">
    <property type="entry name" value="PheRS_alpha_core"/>
    <property type="match status" value="1"/>
</dbReference>
<dbReference type="PANTHER" id="PTHR11538">
    <property type="entry name" value="PHENYLALANYL-TRNA SYNTHETASE"/>
    <property type="match status" value="1"/>
</dbReference>
<gene>
    <name evidence="13" type="primary">pheS</name>
    <name evidence="15" type="ORF">SAMN02745130_02147</name>
</gene>
<keyword evidence="16" id="KW-1185">Reference proteome</keyword>
<evidence type="ECO:0000256" key="13">
    <source>
        <dbReference type="HAMAP-Rule" id="MF_00281"/>
    </source>
</evidence>
<keyword evidence="11 13" id="KW-0030">Aminoacyl-tRNA synthetase</keyword>